<dbReference type="AlphaFoldDB" id="F4XJ54"/>
<organism evidence="1 2">
    <name type="scientific">Moorena producens 3L</name>
    <dbReference type="NCBI Taxonomy" id="489825"/>
    <lineage>
        <taxon>Bacteria</taxon>
        <taxon>Bacillati</taxon>
        <taxon>Cyanobacteriota</taxon>
        <taxon>Cyanophyceae</taxon>
        <taxon>Coleofasciculales</taxon>
        <taxon>Coleofasciculaceae</taxon>
        <taxon>Moorena</taxon>
    </lineage>
</organism>
<accession>F4XJ54</accession>
<keyword evidence="2" id="KW-1185">Reference proteome</keyword>
<dbReference type="Proteomes" id="UP000003959">
    <property type="component" value="Unassembled WGS sequence"/>
</dbReference>
<gene>
    <name evidence="1" type="ORF">LYNGBM3L_07340</name>
</gene>
<sequence length="58" mass="6557">MISLSGLVLQWVSRKVSIELSAISYQHSAFSYQLSAFSHQLSAISHWPMAFTQTFNSH</sequence>
<evidence type="ECO:0000313" key="2">
    <source>
        <dbReference type="Proteomes" id="UP000003959"/>
    </source>
</evidence>
<name>F4XJ54_9CYAN</name>
<proteinExistence type="predicted"/>
<dbReference type="HOGENOM" id="CLU_2974490_0_0_3"/>
<reference evidence="2" key="1">
    <citation type="journal article" date="2011" name="Proc. Natl. Acad. Sci. U.S.A.">
        <title>Genomic insights into the physiology and ecology of the marine filamentous cyanobacterium Lyngbya majuscula.</title>
        <authorList>
            <person name="Jones A.C."/>
            <person name="Monroe E.A."/>
            <person name="Podell S."/>
            <person name="Hess W.R."/>
            <person name="Klages S."/>
            <person name="Esquenazi E."/>
            <person name="Niessen S."/>
            <person name="Hoover H."/>
            <person name="Rothmann M."/>
            <person name="Lasken R.S."/>
            <person name="Yates J.R.III."/>
            <person name="Reinhardt R."/>
            <person name="Kube M."/>
            <person name="Burkart M.D."/>
            <person name="Allen E.E."/>
            <person name="Dorrestein P.C."/>
            <person name="Gerwick W.H."/>
            <person name="Gerwick L."/>
        </authorList>
    </citation>
    <scope>NUCLEOTIDE SEQUENCE [LARGE SCALE GENOMIC DNA]</scope>
    <source>
        <strain evidence="2">3L</strain>
    </source>
</reference>
<protein>
    <submittedName>
        <fullName evidence="1">Uncharacterized protein</fullName>
    </submittedName>
</protein>
<evidence type="ECO:0000313" key="1">
    <source>
        <dbReference type="EMBL" id="EGJ35134.1"/>
    </source>
</evidence>
<dbReference type="EMBL" id="GL890823">
    <property type="protein sequence ID" value="EGJ35134.1"/>
    <property type="molecule type" value="Genomic_DNA"/>
</dbReference>